<accession>A0A0D6N0Q6</accession>
<dbReference type="CDD" id="cd07067">
    <property type="entry name" value="HP_PGM_like"/>
    <property type="match status" value="1"/>
</dbReference>
<dbReference type="InterPro" id="IPR013078">
    <property type="entry name" value="His_Pase_superF_clade-1"/>
</dbReference>
<dbReference type="Proteomes" id="UP000032671">
    <property type="component" value="Unassembled WGS sequence"/>
</dbReference>
<accession>A0A6N3SRG0</accession>
<keyword evidence="4" id="KW-1185">Reference proteome</keyword>
<gene>
    <name evidence="1" type="ORF">Abci_003_053</name>
    <name evidence="2" type="ORF">ACI01nite_16410</name>
</gene>
<dbReference type="EMBL" id="BAMV01000003">
    <property type="protein sequence ID" value="GAN59290.1"/>
    <property type="molecule type" value="Genomic_DNA"/>
</dbReference>
<reference evidence="2 4" key="2">
    <citation type="submission" date="2019-07" db="EMBL/GenBank/DDBJ databases">
        <title>Whole genome shotgun sequence of Acetobacter cibinongensis NBRC 16605.</title>
        <authorList>
            <person name="Hosoyama A."/>
            <person name="Uohara A."/>
            <person name="Ohji S."/>
            <person name="Ichikawa N."/>
        </authorList>
    </citation>
    <scope>NUCLEOTIDE SEQUENCE [LARGE SCALE GENOMIC DNA]</scope>
    <source>
        <strain evidence="2 4">NBRC 16605</strain>
    </source>
</reference>
<evidence type="ECO:0000313" key="3">
    <source>
        <dbReference type="Proteomes" id="UP000032671"/>
    </source>
</evidence>
<dbReference type="PANTHER" id="PTHR48100:SF1">
    <property type="entry name" value="HISTIDINE PHOSPHATASE FAMILY PROTEIN-RELATED"/>
    <property type="match status" value="1"/>
</dbReference>
<protein>
    <submittedName>
        <fullName evidence="1 2">Phosphoglycerate mutase</fullName>
    </submittedName>
</protein>
<dbReference type="RefSeq" id="WP_048837387.1">
    <property type="nucleotide sequence ID" value="NZ_BAMV01000003.1"/>
</dbReference>
<sequence>MAQSFPVLLVRHAPVLLPEGVCYGRQDVALKPGWEGVAAGLAVLAQGAVCQVLYSSPATRCREMAERLARVTGMELRIDSRLAEMDFGAWEGRNWSDISRDQLDEWARDPASFAPPEGESGLALTQRTRAFWQDVKAAGVPACVVSHGGPLRLLSALAAGDTPELLAPSMPQGAARLYMVPHPAGLDHAYTHRKAMALS</sequence>
<dbReference type="AlphaFoldDB" id="A0A0D6N0Q6"/>
<dbReference type="GO" id="GO:0005737">
    <property type="term" value="C:cytoplasm"/>
    <property type="evidence" value="ECO:0007669"/>
    <property type="project" value="TreeGrafter"/>
</dbReference>
<name>A0A0D6N0Q6_9PROT</name>
<evidence type="ECO:0000313" key="1">
    <source>
        <dbReference type="EMBL" id="GAN59290.1"/>
    </source>
</evidence>
<dbReference type="InterPro" id="IPR050275">
    <property type="entry name" value="PGM_Phosphatase"/>
</dbReference>
<dbReference type="InterPro" id="IPR029033">
    <property type="entry name" value="His_PPase_superfam"/>
</dbReference>
<evidence type="ECO:0000313" key="4">
    <source>
        <dbReference type="Proteomes" id="UP000321891"/>
    </source>
</evidence>
<dbReference type="SUPFAM" id="SSF53254">
    <property type="entry name" value="Phosphoglycerate mutase-like"/>
    <property type="match status" value="1"/>
</dbReference>
<dbReference type="Pfam" id="PF00300">
    <property type="entry name" value="His_Phos_1"/>
    <property type="match status" value="1"/>
</dbReference>
<dbReference type="PANTHER" id="PTHR48100">
    <property type="entry name" value="BROAD-SPECIFICITY PHOSPHATASE YOR283W-RELATED"/>
    <property type="match status" value="1"/>
</dbReference>
<proteinExistence type="predicted"/>
<evidence type="ECO:0000313" key="2">
    <source>
        <dbReference type="EMBL" id="GEL59039.1"/>
    </source>
</evidence>
<reference evidence="1 3" key="1">
    <citation type="submission" date="2012-11" db="EMBL/GenBank/DDBJ databases">
        <title>Whole genome sequence of Acetobacter cibinongensis 4H-1.</title>
        <authorList>
            <person name="Azuma Y."/>
            <person name="Higashiura N."/>
            <person name="Hirakawa H."/>
            <person name="Matsushita K."/>
        </authorList>
    </citation>
    <scope>NUCLEOTIDE SEQUENCE [LARGE SCALE GENOMIC DNA]</scope>
    <source>
        <strain evidence="1 3">4H-1</strain>
    </source>
</reference>
<dbReference type="STRING" id="1231339.Abci_003_053"/>
<comment type="caution">
    <text evidence="1">The sequence shown here is derived from an EMBL/GenBank/DDBJ whole genome shotgun (WGS) entry which is preliminary data.</text>
</comment>
<dbReference type="Gene3D" id="3.40.50.1240">
    <property type="entry name" value="Phosphoglycerate mutase-like"/>
    <property type="match status" value="1"/>
</dbReference>
<dbReference type="GO" id="GO:0016791">
    <property type="term" value="F:phosphatase activity"/>
    <property type="evidence" value="ECO:0007669"/>
    <property type="project" value="TreeGrafter"/>
</dbReference>
<dbReference type="EMBL" id="BJVU01000006">
    <property type="protein sequence ID" value="GEL59039.1"/>
    <property type="molecule type" value="Genomic_DNA"/>
</dbReference>
<dbReference type="SMART" id="SM00855">
    <property type="entry name" value="PGAM"/>
    <property type="match status" value="1"/>
</dbReference>
<organism evidence="1 3">
    <name type="scientific">Acetobacter cibinongensis</name>
    <dbReference type="NCBI Taxonomy" id="146475"/>
    <lineage>
        <taxon>Bacteria</taxon>
        <taxon>Pseudomonadati</taxon>
        <taxon>Pseudomonadota</taxon>
        <taxon>Alphaproteobacteria</taxon>
        <taxon>Acetobacterales</taxon>
        <taxon>Acetobacteraceae</taxon>
        <taxon>Acetobacter</taxon>
    </lineage>
</organism>
<dbReference type="Proteomes" id="UP000321891">
    <property type="component" value="Unassembled WGS sequence"/>
</dbReference>